<sequence>MGWTFSTWFRLDPKSNASLELDKPYLYSFTSSTGKGFQAHFLGNCLVLSAVKVKDSVFQHCVKYEFEPRKWYHLSVVYIYNRWSKNEVKCFVNGQLVSYAEIAWQVSSSQLVDSVRKIVYDGKLSAAMVCAYNPLNYGYRDRRGALTLTIMACGLCR</sequence>
<dbReference type="Pfam" id="PF13385">
    <property type="entry name" value="Laminin_G_3"/>
    <property type="match status" value="1"/>
</dbReference>
<dbReference type="Proteomes" id="UP000695022">
    <property type="component" value="Unplaced"/>
</dbReference>
<organism evidence="1 2">
    <name type="scientific">Priapulus caudatus</name>
    <name type="common">Priapulid worm</name>
    <dbReference type="NCBI Taxonomy" id="37621"/>
    <lineage>
        <taxon>Eukaryota</taxon>
        <taxon>Metazoa</taxon>
        <taxon>Ecdysozoa</taxon>
        <taxon>Scalidophora</taxon>
        <taxon>Priapulida</taxon>
        <taxon>Priapulimorpha</taxon>
        <taxon>Priapulimorphida</taxon>
        <taxon>Priapulidae</taxon>
        <taxon>Priapulus</taxon>
    </lineage>
</organism>
<dbReference type="InterPro" id="IPR050865">
    <property type="entry name" value="BEACH_Domain"/>
</dbReference>
<name>A0ABM1EUS2_PRICU</name>
<reference evidence="2" key="1">
    <citation type="submission" date="2025-08" db="UniProtKB">
        <authorList>
            <consortium name="RefSeq"/>
        </authorList>
    </citation>
    <scope>IDENTIFICATION</scope>
</reference>
<evidence type="ECO:0000313" key="2">
    <source>
        <dbReference type="RefSeq" id="XP_014675943.1"/>
    </source>
</evidence>
<dbReference type="GeneID" id="106815924"/>
<dbReference type="PANTHER" id="PTHR13743:SF162">
    <property type="entry name" value="NEUROBEACHIN"/>
    <property type="match status" value="1"/>
</dbReference>
<gene>
    <name evidence="2" type="primary">LOC106815924</name>
</gene>
<proteinExistence type="predicted"/>
<dbReference type="SUPFAM" id="SSF49899">
    <property type="entry name" value="Concanavalin A-like lectins/glucanases"/>
    <property type="match status" value="1"/>
</dbReference>
<dbReference type="RefSeq" id="XP_014675943.1">
    <property type="nucleotide sequence ID" value="XM_014820457.1"/>
</dbReference>
<dbReference type="PANTHER" id="PTHR13743">
    <property type="entry name" value="BEIGE/BEACH-RELATED"/>
    <property type="match status" value="1"/>
</dbReference>
<protein>
    <submittedName>
        <fullName evidence="2">Neurobeachin-like</fullName>
    </submittedName>
</protein>
<accession>A0ABM1EUS2</accession>
<dbReference type="InterPro" id="IPR013320">
    <property type="entry name" value="ConA-like_dom_sf"/>
</dbReference>
<dbReference type="Gene3D" id="2.60.120.200">
    <property type="match status" value="1"/>
</dbReference>
<keyword evidence="1" id="KW-1185">Reference proteome</keyword>
<evidence type="ECO:0000313" key="1">
    <source>
        <dbReference type="Proteomes" id="UP000695022"/>
    </source>
</evidence>